<feature type="compositionally biased region" description="Basic and acidic residues" evidence="1">
    <location>
        <begin position="362"/>
        <end position="392"/>
    </location>
</feature>
<feature type="compositionally biased region" description="Polar residues" evidence="1">
    <location>
        <begin position="66"/>
        <end position="77"/>
    </location>
</feature>
<feature type="compositionally biased region" description="Gly residues" evidence="1">
    <location>
        <begin position="44"/>
        <end position="58"/>
    </location>
</feature>
<feature type="region of interest" description="Disordered" evidence="1">
    <location>
        <begin position="327"/>
        <end position="438"/>
    </location>
</feature>
<dbReference type="STRING" id="535712.A4Z71_04355"/>
<dbReference type="InterPro" id="IPR011990">
    <property type="entry name" value="TPR-like_helical_dom_sf"/>
</dbReference>
<dbReference type="Gene3D" id="1.25.40.10">
    <property type="entry name" value="Tetratricopeptide repeat domain"/>
    <property type="match status" value="1"/>
</dbReference>
<name>A0A1D9DZG7_9MICO</name>
<organism evidence="2 3">
    <name type="scientific">Candidatus Rhodoluna planktonica</name>
    <dbReference type="NCBI Taxonomy" id="535712"/>
    <lineage>
        <taxon>Bacteria</taxon>
        <taxon>Bacillati</taxon>
        <taxon>Actinomycetota</taxon>
        <taxon>Actinomycetes</taxon>
        <taxon>Micrococcales</taxon>
        <taxon>Microbacteriaceae</taxon>
        <taxon>Luna cluster</taxon>
        <taxon>Luna-1 subcluster</taxon>
        <taxon>Rhodoluna</taxon>
    </lineage>
</organism>
<protein>
    <recommendedName>
        <fullName evidence="4">Tetratrico peptide repeat group 5 domain-containing protein</fullName>
    </recommendedName>
</protein>
<accession>A0A1D9DZG7</accession>
<dbReference type="EMBL" id="CP015208">
    <property type="protein sequence ID" value="AOY56203.1"/>
    <property type="molecule type" value="Genomic_DNA"/>
</dbReference>
<proteinExistence type="predicted"/>
<evidence type="ECO:0008006" key="4">
    <source>
        <dbReference type="Google" id="ProtNLM"/>
    </source>
</evidence>
<dbReference type="Proteomes" id="UP000243784">
    <property type="component" value="Chromosome"/>
</dbReference>
<evidence type="ECO:0000313" key="2">
    <source>
        <dbReference type="EMBL" id="AOY56203.1"/>
    </source>
</evidence>
<keyword evidence="3" id="KW-1185">Reference proteome</keyword>
<feature type="compositionally biased region" description="Low complexity" evidence="1">
    <location>
        <begin position="393"/>
        <end position="414"/>
    </location>
</feature>
<evidence type="ECO:0000256" key="1">
    <source>
        <dbReference type="SAM" id="MobiDB-lite"/>
    </source>
</evidence>
<evidence type="ECO:0000313" key="3">
    <source>
        <dbReference type="Proteomes" id="UP000243784"/>
    </source>
</evidence>
<feature type="compositionally biased region" description="Basic and acidic residues" evidence="1">
    <location>
        <begin position="416"/>
        <end position="438"/>
    </location>
</feature>
<dbReference type="AlphaFoldDB" id="A0A1D9DZG7"/>
<sequence>MNERNSGRENRDFSGRDGSARSFGQRRSSDDSNKRQAPGDRFGRGIGRGGNAGSGQGRGGRDNRENSASGRAEQQNYERPAWQQRVARPIDPNKPKSPPIPEEITEKDLELGIRVQLKTLSAENAERVARHLAMVSILADQDPELAHRHAMAAAERAGRIAIVRETVGVTAYAVGDYALALRELTTFRRISGSNDQLPIMVDSERGLGRPKKALELGRAVDRSSLSPDVRVNLAIAMSGARLDLGENEAALAELQIPELNPERVFDYSASLFYAYSDTCEILGRTAEAKQWLKLAQRAEAAIEAKYAPDEEVFEVIEEIEIPVLPERTEFSERSRDSYQGRSDDRREPRAPSRAGYGSTSRNGDRPVRRDGDRPVRRDGDRPVRRDGDRPYNRDSSSSTRDSSESSSSRSSSAPRRPREGSRNRDFGSGESPKRGKRD</sequence>
<feature type="compositionally biased region" description="Basic and acidic residues" evidence="1">
    <location>
        <begin position="1"/>
        <end position="19"/>
    </location>
</feature>
<reference evidence="2 3" key="1">
    <citation type="journal article" date="2016" name="Biochim. Biophys. Acta">
        <title>Photochemical characterization of actinorhodopsin and its functional existence in the natural host.</title>
        <authorList>
            <person name="Nakamura S."/>
            <person name="Kikukawa T."/>
            <person name="Tamogami J."/>
            <person name="Kamiya M."/>
            <person name="Aizawa T."/>
            <person name="Hahn M.W."/>
            <person name="Ihara K."/>
            <person name="Kamo N."/>
            <person name="Demura M."/>
        </authorList>
    </citation>
    <scope>NUCLEOTIDE SEQUENCE [LARGE SCALE GENOMIC DNA]</scope>
    <source>
        <strain evidence="2 3">MWH-Dar1</strain>
    </source>
</reference>
<dbReference type="RefSeq" id="WP_070954712.1">
    <property type="nucleotide sequence ID" value="NZ_CP015208.1"/>
</dbReference>
<gene>
    <name evidence="2" type="ORF">A4Z71_04355</name>
</gene>
<feature type="compositionally biased region" description="Basic and acidic residues" evidence="1">
    <location>
        <begin position="327"/>
        <end position="350"/>
    </location>
</feature>
<feature type="region of interest" description="Disordered" evidence="1">
    <location>
        <begin position="1"/>
        <end position="105"/>
    </location>
</feature>
<dbReference type="KEGG" id="rpla:A4Z71_04355"/>
<feature type="compositionally biased region" description="Basic and acidic residues" evidence="1">
    <location>
        <begin position="27"/>
        <end position="43"/>
    </location>
</feature>